<dbReference type="InterPro" id="IPR018060">
    <property type="entry name" value="HTH_AraC"/>
</dbReference>
<gene>
    <name evidence="5" type="ORF">AB986_01470</name>
</gene>
<dbReference type="GO" id="GO:0003700">
    <property type="term" value="F:DNA-binding transcription factor activity"/>
    <property type="evidence" value="ECO:0007669"/>
    <property type="project" value="InterPro"/>
</dbReference>
<dbReference type="AlphaFoldDB" id="A0A0J6D177"/>
<accession>A0A0J6D177</accession>
<dbReference type="SUPFAM" id="SSF46689">
    <property type="entry name" value="Homeodomain-like"/>
    <property type="match status" value="2"/>
</dbReference>
<dbReference type="InterPro" id="IPR009057">
    <property type="entry name" value="Homeodomain-like_sf"/>
</dbReference>
<feature type="domain" description="HTH araC/xylS-type" evidence="4">
    <location>
        <begin position="139"/>
        <end position="237"/>
    </location>
</feature>
<dbReference type="Gene3D" id="1.10.10.60">
    <property type="entry name" value="Homeodomain-like"/>
    <property type="match status" value="2"/>
</dbReference>
<dbReference type="Pfam" id="PF02311">
    <property type="entry name" value="AraC_binding"/>
    <property type="match status" value="1"/>
</dbReference>
<dbReference type="PRINTS" id="PR00032">
    <property type="entry name" value="HTHARAC"/>
</dbReference>
<dbReference type="InterPro" id="IPR003313">
    <property type="entry name" value="AraC-bd"/>
</dbReference>
<sequence>MKGGRVVKRSRQVNCDKRSYSNEIQSHKHDFGQFLFPLQGSLEINTNQQEVKLTTEHCFYLPPTLTHGFHSKERNEFLILDLPDLFLLRDTESMYIKMDEQWSSIRFLLLEEVRHNKNESAALRDLARYVTHKLKTSTPPSIDYIHNHYKESISLDTLAEIEKYHPTYYSTWFKQKTGKSPKRYITDLRLAEAKQLLMSTTWNITSISEEIGFENSSSFTRWFVKWEGITPQNYRMINNG</sequence>
<dbReference type="InterPro" id="IPR011051">
    <property type="entry name" value="RmlC_Cupin_sf"/>
</dbReference>
<evidence type="ECO:0000259" key="4">
    <source>
        <dbReference type="PROSITE" id="PS01124"/>
    </source>
</evidence>
<dbReference type="PANTHER" id="PTHR43280">
    <property type="entry name" value="ARAC-FAMILY TRANSCRIPTIONAL REGULATOR"/>
    <property type="match status" value="1"/>
</dbReference>
<dbReference type="SUPFAM" id="SSF51182">
    <property type="entry name" value="RmlC-like cupins"/>
    <property type="match status" value="1"/>
</dbReference>
<dbReference type="PROSITE" id="PS00041">
    <property type="entry name" value="HTH_ARAC_FAMILY_1"/>
    <property type="match status" value="1"/>
</dbReference>
<comment type="caution">
    <text evidence="5">The sequence shown here is derived from an EMBL/GenBank/DDBJ whole genome shotgun (WGS) entry which is preliminary data.</text>
</comment>
<evidence type="ECO:0000256" key="3">
    <source>
        <dbReference type="ARBA" id="ARBA00023163"/>
    </source>
</evidence>
<dbReference type="SMART" id="SM00342">
    <property type="entry name" value="HTH_ARAC"/>
    <property type="match status" value="1"/>
</dbReference>
<dbReference type="InterPro" id="IPR020449">
    <property type="entry name" value="Tscrpt_reg_AraC-type_HTH"/>
</dbReference>
<dbReference type="InterPro" id="IPR018062">
    <property type="entry name" value="HTH_AraC-typ_CS"/>
</dbReference>
<dbReference type="OrthoDB" id="1681793at2"/>
<protein>
    <submittedName>
        <fullName evidence="5">AraC family transcriptional regulator</fullName>
    </submittedName>
</protein>
<keyword evidence="1" id="KW-0805">Transcription regulation</keyword>
<dbReference type="InterPro" id="IPR014710">
    <property type="entry name" value="RmlC-like_jellyroll"/>
</dbReference>
<evidence type="ECO:0000313" key="6">
    <source>
        <dbReference type="Proteomes" id="UP000035996"/>
    </source>
</evidence>
<dbReference type="PANTHER" id="PTHR43280:SF26">
    <property type="entry name" value="ARAC-FAMILY TRANSCRIPTIONAL REGULATOR"/>
    <property type="match status" value="1"/>
</dbReference>
<proteinExistence type="predicted"/>
<dbReference type="PROSITE" id="PS01124">
    <property type="entry name" value="HTH_ARAC_FAMILY_2"/>
    <property type="match status" value="1"/>
</dbReference>
<evidence type="ECO:0000313" key="5">
    <source>
        <dbReference type="EMBL" id="KMM38024.1"/>
    </source>
</evidence>
<evidence type="ECO:0000256" key="1">
    <source>
        <dbReference type="ARBA" id="ARBA00023015"/>
    </source>
</evidence>
<dbReference type="STRING" id="157733.AB986_01470"/>
<dbReference type="Pfam" id="PF12833">
    <property type="entry name" value="HTH_18"/>
    <property type="match status" value="1"/>
</dbReference>
<keyword evidence="3" id="KW-0804">Transcription</keyword>
<dbReference type="EMBL" id="LELK01000001">
    <property type="protein sequence ID" value="KMM38024.1"/>
    <property type="molecule type" value="Genomic_DNA"/>
</dbReference>
<reference evidence="5" key="1">
    <citation type="submission" date="2015-06" db="EMBL/GenBank/DDBJ databases">
        <authorList>
            <person name="Liu B."/>
            <person name="Wang J."/>
            <person name="Zhu Y."/>
            <person name="Liu G."/>
            <person name="Chen Q."/>
            <person name="Zheng C."/>
            <person name="Che J."/>
            <person name="Ge C."/>
            <person name="Shi H."/>
            <person name="Pan Z."/>
            <person name="Liu X."/>
        </authorList>
    </citation>
    <scope>NUCLEOTIDE SEQUENCE [LARGE SCALE GENOMIC DNA]</scope>
    <source>
        <strain evidence="5">DSM 16346</strain>
    </source>
</reference>
<keyword evidence="6" id="KW-1185">Reference proteome</keyword>
<keyword evidence="2" id="KW-0238">DNA-binding</keyword>
<evidence type="ECO:0000256" key="2">
    <source>
        <dbReference type="ARBA" id="ARBA00023125"/>
    </source>
</evidence>
<dbReference type="Gene3D" id="2.60.120.10">
    <property type="entry name" value="Jelly Rolls"/>
    <property type="match status" value="1"/>
</dbReference>
<organism evidence="5 6">
    <name type="scientific">Guptibacillus hwajinpoensis</name>
    <dbReference type="NCBI Taxonomy" id="208199"/>
    <lineage>
        <taxon>Bacteria</taxon>
        <taxon>Bacillati</taxon>
        <taxon>Bacillota</taxon>
        <taxon>Bacilli</taxon>
        <taxon>Bacillales</taxon>
        <taxon>Guptibacillaceae</taxon>
        <taxon>Guptibacillus</taxon>
    </lineage>
</organism>
<dbReference type="Proteomes" id="UP000035996">
    <property type="component" value="Unassembled WGS sequence"/>
</dbReference>
<dbReference type="GO" id="GO:0043565">
    <property type="term" value="F:sequence-specific DNA binding"/>
    <property type="evidence" value="ECO:0007669"/>
    <property type="project" value="InterPro"/>
</dbReference>
<name>A0A0J6D177_9BACL</name>